<evidence type="ECO:0000313" key="4">
    <source>
        <dbReference type="Proteomes" id="UP000319771"/>
    </source>
</evidence>
<reference evidence="3 4" key="1">
    <citation type="journal article" date="2019" name="Nat. Microbiol.">
        <title>Mediterranean grassland soil C-N compound turnover is dependent on rainfall and depth, and is mediated by genomically divergent microorganisms.</title>
        <authorList>
            <person name="Diamond S."/>
            <person name="Andeer P.F."/>
            <person name="Li Z."/>
            <person name="Crits-Christoph A."/>
            <person name="Burstein D."/>
            <person name="Anantharaman K."/>
            <person name="Lane K.R."/>
            <person name="Thomas B.C."/>
            <person name="Pan C."/>
            <person name="Northen T.R."/>
            <person name="Banfield J.F."/>
        </authorList>
    </citation>
    <scope>NUCLEOTIDE SEQUENCE [LARGE SCALE GENOMIC DNA]</scope>
    <source>
        <strain evidence="3">WS_11</strain>
    </source>
</reference>
<feature type="repeat" description="TPR" evidence="1">
    <location>
        <begin position="315"/>
        <end position="348"/>
    </location>
</feature>
<dbReference type="InterPro" id="IPR011990">
    <property type="entry name" value="TPR-like_helical_dom_sf"/>
</dbReference>
<dbReference type="SUPFAM" id="SSF48452">
    <property type="entry name" value="TPR-like"/>
    <property type="match status" value="2"/>
</dbReference>
<comment type="caution">
    <text evidence="3">The sequence shown here is derived from an EMBL/GenBank/DDBJ whole genome shotgun (WGS) entry which is preliminary data.</text>
</comment>
<dbReference type="Gene3D" id="1.25.40.10">
    <property type="entry name" value="Tetratricopeptide repeat domain"/>
    <property type="match status" value="3"/>
</dbReference>
<feature type="chain" id="PRO_5022201885" evidence="2">
    <location>
        <begin position="26"/>
        <end position="361"/>
    </location>
</feature>
<evidence type="ECO:0000313" key="3">
    <source>
        <dbReference type="EMBL" id="TMQ72536.1"/>
    </source>
</evidence>
<protein>
    <submittedName>
        <fullName evidence="3">Tetratricopeptide repeat protein</fullName>
    </submittedName>
</protein>
<keyword evidence="1" id="KW-0802">TPR repeat</keyword>
<evidence type="ECO:0000256" key="1">
    <source>
        <dbReference type="PROSITE-ProRule" id="PRU00339"/>
    </source>
</evidence>
<dbReference type="AlphaFoldDB" id="A0A538U9H6"/>
<dbReference type="EMBL" id="VBPB01000104">
    <property type="protein sequence ID" value="TMQ72536.1"/>
    <property type="molecule type" value="Genomic_DNA"/>
</dbReference>
<gene>
    <name evidence="3" type="ORF">E6K81_07135</name>
</gene>
<dbReference type="Proteomes" id="UP000319771">
    <property type="component" value="Unassembled WGS sequence"/>
</dbReference>
<keyword evidence="2" id="KW-0732">Signal</keyword>
<organism evidence="3 4">
    <name type="scientific">Eiseniibacteriota bacterium</name>
    <dbReference type="NCBI Taxonomy" id="2212470"/>
    <lineage>
        <taxon>Bacteria</taxon>
        <taxon>Candidatus Eiseniibacteriota</taxon>
    </lineage>
</organism>
<dbReference type="PROSITE" id="PS50005">
    <property type="entry name" value="TPR"/>
    <property type="match status" value="1"/>
</dbReference>
<name>A0A538U9H6_UNCEI</name>
<proteinExistence type="predicted"/>
<feature type="signal peptide" evidence="2">
    <location>
        <begin position="1"/>
        <end position="25"/>
    </location>
</feature>
<dbReference type="InterPro" id="IPR019734">
    <property type="entry name" value="TPR_rpt"/>
</dbReference>
<dbReference type="SMART" id="SM00028">
    <property type="entry name" value="TPR"/>
    <property type="match status" value="4"/>
</dbReference>
<evidence type="ECO:0000256" key="2">
    <source>
        <dbReference type="SAM" id="SignalP"/>
    </source>
</evidence>
<sequence length="361" mass="39194">MLRPPTLRLASLLLALAFVSTAALAADDPLALLDAGHFKRARALIEAREATSPDDPATLYLRSRLTLQLGDAKAALPLAERAAALAPRNAAYRYQVAGCVGSLAQHAGILKQLGLAKRFKREAEAALALDPRQIDAIEGLIQFYSQAPGIAGGSDKHAAALAETLVTLDAARGRLAQADLAFHDKQRARGEEALRQAVSADPKSYAAHLALARFCLGDDQKKWDEAEQQARAALAINPGRVGAWYVLAHLDAHLQRWDDLDRTLAEAERAVPDNLGPCYQAARTLLADDHEPARAERGFRKFMTQEPEPGGPTLAHAHWRLGLAIEKQGRRAEALQEVETALQLKPDLDDAKKDLKRLKRG</sequence>
<dbReference type="PANTHER" id="PTHR12558:SF13">
    <property type="entry name" value="CELL DIVISION CYCLE PROTEIN 27 HOMOLOG"/>
    <property type="match status" value="1"/>
</dbReference>
<dbReference type="PANTHER" id="PTHR12558">
    <property type="entry name" value="CELL DIVISION CYCLE 16,23,27"/>
    <property type="match status" value="1"/>
</dbReference>
<accession>A0A538U9H6</accession>